<evidence type="ECO:0000313" key="10">
    <source>
        <dbReference type="EMBL" id="RJY13165.1"/>
    </source>
</evidence>
<accession>A0A3A6U8P9</accession>
<evidence type="ECO:0000256" key="2">
    <source>
        <dbReference type="ARBA" id="ARBA00023224"/>
    </source>
</evidence>
<dbReference type="Pfam" id="PF08376">
    <property type="entry name" value="NIT"/>
    <property type="match status" value="1"/>
</dbReference>
<protein>
    <submittedName>
        <fullName evidence="10">HAMP domain-containing protein</fullName>
    </submittedName>
</protein>
<dbReference type="Proteomes" id="UP000273022">
    <property type="component" value="Unassembled WGS sequence"/>
</dbReference>
<dbReference type="PANTHER" id="PTHR32089">
    <property type="entry name" value="METHYL-ACCEPTING CHEMOTAXIS PROTEIN MCPB"/>
    <property type="match status" value="1"/>
</dbReference>
<dbReference type="PROSITE" id="PS51257">
    <property type="entry name" value="PROKAR_LIPOPROTEIN"/>
    <property type="match status" value="1"/>
</dbReference>
<proteinExistence type="inferred from homology"/>
<dbReference type="GO" id="GO:0007165">
    <property type="term" value="P:signal transduction"/>
    <property type="evidence" value="ECO:0007669"/>
    <property type="project" value="UniProtKB-KW"/>
</dbReference>
<dbReference type="SMART" id="SM00283">
    <property type="entry name" value="MA"/>
    <property type="match status" value="1"/>
</dbReference>
<dbReference type="Gene3D" id="1.10.287.950">
    <property type="entry name" value="Methyl-accepting chemotaxis protein"/>
    <property type="match status" value="1"/>
</dbReference>
<evidence type="ECO:0000256" key="3">
    <source>
        <dbReference type="ARBA" id="ARBA00029447"/>
    </source>
</evidence>
<dbReference type="CDD" id="cd11386">
    <property type="entry name" value="MCP_signal"/>
    <property type="match status" value="1"/>
</dbReference>
<dbReference type="PANTHER" id="PTHR32089:SF112">
    <property type="entry name" value="LYSOZYME-LIKE PROTEIN-RELATED"/>
    <property type="match status" value="1"/>
</dbReference>
<dbReference type="RefSeq" id="WP_121853810.1">
    <property type="nucleotide sequence ID" value="NZ_CP037952.1"/>
</dbReference>
<gene>
    <name evidence="10" type="ORF">D5R81_11645</name>
</gene>
<dbReference type="Pfam" id="PF00672">
    <property type="entry name" value="HAMP"/>
    <property type="match status" value="1"/>
</dbReference>
<reference evidence="10 11" key="1">
    <citation type="submission" date="2018-09" db="EMBL/GenBank/DDBJ databases">
        <title>Phylogeny of the Shewanellaceae, and recommendation for two new genera, Pseudoshewanella and Parashewanella.</title>
        <authorList>
            <person name="Wang G."/>
        </authorList>
    </citation>
    <scope>NUCLEOTIDE SEQUENCE [LARGE SCALE GENOMIC DNA]</scope>
    <source>
        <strain evidence="10 11">KCTC 22492</strain>
    </source>
</reference>
<comment type="subcellular location">
    <subcellularLocation>
        <location evidence="1">Membrane</location>
    </subcellularLocation>
</comment>
<dbReference type="SMART" id="SM00304">
    <property type="entry name" value="HAMP"/>
    <property type="match status" value="1"/>
</dbReference>
<comment type="similarity">
    <text evidence="3">Belongs to the methyl-accepting chemotaxis (MCP) protein family.</text>
</comment>
<comment type="caution">
    <text evidence="10">The sequence shown here is derived from an EMBL/GenBank/DDBJ whole genome shotgun (WGS) entry which is preliminary data.</text>
</comment>
<feature type="domain" description="NIT" evidence="9">
    <location>
        <begin position="55"/>
        <end position="302"/>
    </location>
</feature>
<keyword evidence="2 4" id="KW-0807">Transducer</keyword>
<dbReference type="OrthoDB" id="2489132at2"/>
<feature type="compositionally biased region" description="Basic and acidic residues" evidence="5">
    <location>
        <begin position="453"/>
        <end position="462"/>
    </location>
</feature>
<dbReference type="Pfam" id="PF00015">
    <property type="entry name" value="MCPsignal"/>
    <property type="match status" value="1"/>
</dbReference>
<dbReference type="SUPFAM" id="SSF58104">
    <property type="entry name" value="Methyl-accepting chemotaxis protein (MCP) signaling domain"/>
    <property type="match status" value="1"/>
</dbReference>
<keyword evidence="6" id="KW-0812">Transmembrane</keyword>
<dbReference type="InterPro" id="IPR013587">
    <property type="entry name" value="Nitrate/nitrite_sensing"/>
</dbReference>
<evidence type="ECO:0000313" key="11">
    <source>
        <dbReference type="Proteomes" id="UP000273022"/>
    </source>
</evidence>
<keyword evidence="6" id="KW-1133">Transmembrane helix</keyword>
<feature type="domain" description="HAMP" evidence="8">
    <location>
        <begin position="333"/>
        <end position="386"/>
    </location>
</feature>
<dbReference type="AlphaFoldDB" id="A0A3A6U8P9"/>
<feature type="transmembrane region" description="Helical" evidence="6">
    <location>
        <begin position="310"/>
        <end position="335"/>
    </location>
</feature>
<evidence type="ECO:0000256" key="4">
    <source>
        <dbReference type="PROSITE-ProRule" id="PRU00284"/>
    </source>
</evidence>
<feature type="domain" description="Methyl-accepting transducer" evidence="7">
    <location>
        <begin position="391"/>
        <end position="627"/>
    </location>
</feature>
<dbReference type="EMBL" id="QYYH01000068">
    <property type="protein sequence ID" value="RJY13165.1"/>
    <property type="molecule type" value="Genomic_DNA"/>
</dbReference>
<sequence length="664" mass="73467">MRLRWIESLGITKKLALLILPLFFGCLAYSGILIQNKISANQNLTEVLNLTKLAENNSNLVHELQKERGMSAGFLGSNGRSFQNEIGGQRRAVDQKVQALKRTIAELKFDRIISSQLNRIINQLAELPRKRSQIDSLSITVGKQVEFYSSINELLLSVIDKSVMQSKDHDISVKVAAFSSYLQLKELAGIERAVLSSMFGNNEFSEDKFVKFVSLLSKQESYQERFLALSNSENIGQYQTILRSKTHADLQTFRELVLNRSLIDISSQSPEVWFSVATSRIDLLRQFEKKLTDEITWLTQAKLAKSNRLLVIHLITLVVLVLLIASCSFAIAKYLQRTIKAISDKVMYAGQRLDLTVRINHESDDEFGELSKSFNGMMDEFEQVINNAKNSAETISEVVDLLSSSSKQMQSDVDTGTLEAEQVASAMTEMSATVSQIAGNAADASKASNEANQEAREGNIEVEQTDRSIKELAEEMKVASNTINSLDKEINSIVGVLDVISGIAEQTNLLALNAAIEAARAGESGRGFAVVADEVRGLAQRAKSSTTDIKSMTERLQIGAEDAVQAMTRGLIKADESVKDVQNVGQDLKKIAEFVGVIDNMNIQIATATHQQSSVTEDVNSNAIKINELYQSSQSITREINELNIHLSKATHMLTERVNQFTVS</sequence>
<feature type="region of interest" description="Disordered" evidence="5">
    <location>
        <begin position="441"/>
        <end position="462"/>
    </location>
</feature>
<dbReference type="InterPro" id="IPR004089">
    <property type="entry name" value="MCPsignal_dom"/>
</dbReference>
<evidence type="ECO:0000259" key="9">
    <source>
        <dbReference type="PROSITE" id="PS50906"/>
    </source>
</evidence>
<dbReference type="PROSITE" id="PS50111">
    <property type="entry name" value="CHEMOTAXIS_TRANSDUC_2"/>
    <property type="match status" value="1"/>
</dbReference>
<name>A0A3A6U8P9_9GAMM</name>
<dbReference type="InterPro" id="IPR010910">
    <property type="entry name" value="Nitrate/nitrite_sensing_bac"/>
</dbReference>
<dbReference type="GO" id="GO:0006935">
    <property type="term" value="P:chemotaxis"/>
    <property type="evidence" value="ECO:0007669"/>
    <property type="project" value="UniProtKB-ARBA"/>
</dbReference>
<dbReference type="PROSITE" id="PS50906">
    <property type="entry name" value="NIT"/>
    <property type="match status" value="1"/>
</dbReference>
<dbReference type="FunFam" id="1.10.287.950:FF:000001">
    <property type="entry name" value="Methyl-accepting chemotaxis sensory transducer"/>
    <property type="match status" value="1"/>
</dbReference>
<evidence type="ECO:0000256" key="6">
    <source>
        <dbReference type="SAM" id="Phobius"/>
    </source>
</evidence>
<evidence type="ECO:0000256" key="1">
    <source>
        <dbReference type="ARBA" id="ARBA00004370"/>
    </source>
</evidence>
<dbReference type="InterPro" id="IPR003660">
    <property type="entry name" value="HAMP_dom"/>
</dbReference>
<organism evidence="10 11">
    <name type="scientific">Parashewanella spongiae</name>
    <dbReference type="NCBI Taxonomy" id="342950"/>
    <lineage>
        <taxon>Bacteria</taxon>
        <taxon>Pseudomonadati</taxon>
        <taxon>Pseudomonadota</taxon>
        <taxon>Gammaproteobacteria</taxon>
        <taxon>Alteromonadales</taxon>
        <taxon>Shewanellaceae</taxon>
        <taxon>Parashewanella</taxon>
    </lineage>
</organism>
<evidence type="ECO:0000259" key="7">
    <source>
        <dbReference type="PROSITE" id="PS50111"/>
    </source>
</evidence>
<evidence type="ECO:0000256" key="5">
    <source>
        <dbReference type="SAM" id="MobiDB-lite"/>
    </source>
</evidence>
<dbReference type="CDD" id="cd06225">
    <property type="entry name" value="HAMP"/>
    <property type="match status" value="1"/>
</dbReference>
<evidence type="ECO:0000259" key="8">
    <source>
        <dbReference type="PROSITE" id="PS50885"/>
    </source>
</evidence>
<dbReference type="GO" id="GO:0016020">
    <property type="term" value="C:membrane"/>
    <property type="evidence" value="ECO:0007669"/>
    <property type="project" value="UniProtKB-SubCell"/>
</dbReference>
<dbReference type="PROSITE" id="PS50885">
    <property type="entry name" value="HAMP"/>
    <property type="match status" value="1"/>
</dbReference>
<keyword evidence="6" id="KW-0472">Membrane</keyword>
<keyword evidence="11" id="KW-1185">Reference proteome</keyword>